<name>A0AAD6WBS4_9ROSI</name>
<keyword evidence="2" id="KW-1185">Reference proteome</keyword>
<sequence length="95" mass="10635">MVSTPEEADCKVFYSNQLLKIRSQTRFLLLRRSSPSSERSPLDRSRTGSRSVWLRVRGVMEAGSREADQRKRGSCGLILEARELAAPTSPPVTLT</sequence>
<organism evidence="1 2">
    <name type="scientific">Populus alba x Populus x berolinensis</name>
    <dbReference type="NCBI Taxonomy" id="444605"/>
    <lineage>
        <taxon>Eukaryota</taxon>
        <taxon>Viridiplantae</taxon>
        <taxon>Streptophyta</taxon>
        <taxon>Embryophyta</taxon>
        <taxon>Tracheophyta</taxon>
        <taxon>Spermatophyta</taxon>
        <taxon>Magnoliopsida</taxon>
        <taxon>eudicotyledons</taxon>
        <taxon>Gunneridae</taxon>
        <taxon>Pentapetalae</taxon>
        <taxon>rosids</taxon>
        <taxon>fabids</taxon>
        <taxon>Malpighiales</taxon>
        <taxon>Salicaceae</taxon>
        <taxon>Saliceae</taxon>
        <taxon>Populus</taxon>
    </lineage>
</organism>
<evidence type="ECO:0000313" key="1">
    <source>
        <dbReference type="EMBL" id="KAJ7006965.1"/>
    </source>
</evidence>
<dbReference type="Proteomes" id="UP001164929">
    <property type="component" value="Chromosome 2"/>
</dbReference>
<comment type="caution">
    <text evidence="1">The sequence shown here is derived from an EMBL/GenBank/DDBJ whole genome shotgun (WGS) entry which is preliminary data.</text>
</comment>
<protein>
    <submittedName>
        <fullName evidence="1">Uncharacterized protein</fullName>
    </submittedName>
</protein>
<dbReference type="AlphaFoldDB" id="A0AAD6WBS4"/>
<accession>A0AAD6WBS4</accession>
<reference evidence="1" key="1">
    <citation type="journal article" date="2023" name="Mol. Ecol. Resour.">
        <title>Chromosome-level genome assembly of a triploid poplar Populus alba 'Berolinensis'.</title>
        <authorList>
            <person name="Chen S."/>
            <person name="Yu Y."/>
            <person name="Wang X."/>
            <person name="Wang S."/>
            <person name="Zhang T."/>
            <person name="Zhou Y."/>
            <person name="He R."/>
            <person name="Meng N."/>
            <person name="Wang Y."/>
            <person name="Liu W."/>
            <person name="Liu Z."/>
            <person name="Liu J."/>
            <person name="Guo Q."/>
            <person name="Huang H."/>
            <person name="Sederoff R.R."/>
            <person name="Wang G."/>
            <person name="Qu G."/>
            <person name="Chen S."/>
        </authorList>
    </citation>
    <scope>NUCLEOTIDE SEQUENCE</scope>
    <source>
        <strain evidence="1">SC-2020</strain>
    </source>
</reference>
<proteinExistence type="predicted"/>
<evidence type="ECO:0000313" key="2">
    <source>
        <dbReference type="Proteomes" id="UP001164929"/>
    </source>
</evidence>
<dbReference type="EMBL" id="JAQIZT010000002">
    <property type="protein sequence ID" value="KAJ7006965.1"/>
    <property type="molecule type" value="Genomic_DNA"/>
</dbReference>
<gene>
    <name evidence="1" type="ORF">NC653_006124</name>
</gene>